<keyword evidence="3" id="KW-1185">Reference proteome</keyword>
<organism evidence="2 3">
    <name type="scientific">Conger conger</name>
    <name type="common">Conger eel</name>
    <name type="synonym">Muraena conger</name>
    <dbReference type="NCBI Taxonomy" id="82655"/>
    <lineage>
        <taxon>Eukaryota</taxon>
        <taxon>Metazoa</taxon>
        <taxon>Chordata</taxon>
        <taxon>Craniata</taxon>
        <taxon>Vertebrata</taxon>
        <taxon>Euteleostomi</taxon>
        <taxon>Actinopterygii</taxon>
        <taxon>Neopterygii</taxon>
        <taxon>Teleostei</taxon>
        <taxon>Anguilliformes</taxon>
        <taxon>Congridae</taxon>
        <taxon>Conger</taxon>
    </lineage>
</organism>
<feature type="region of interest" description="Disordered" evidence="1">
    <location>
        <begin position="8"/>
        <end position="84"/>
    </location>
</feature>
<name>A0A9Q1I7J5_CONCO</name>
<accession>A0A9Q1I7J5</accession>
<evidence type="ECO:0000256" key="1">
    <source>
        <dbReference type="SAM" id="MobiDB-lite"/>
    </source>
</evidence>
<dbReference type="EMBL" id="JAFJMO010000002">
    <property type="protein sequence ID" value="KAJ8284656.1"/>
    <property type="molecule type" value="Genomic_DNA"/>
</dbReference>
<evidence type="ECO:0000313" key="2">
    <source>
        <dbReference type="EMBL" id="KAJ8284656.1"/>
    </source>
</evidence>
<comment type="caution">
    <text evidence="2">The sequence shown here is derived from an EMBL/GenBank/DDBJ whole genome shotgun (WGS) entry which is preliminary data.</text>
</comment>
<dbReference type="Proteomes" id="UP001152803">
    <property type="component" value="Unassembled WGS sequence"/>
</dbReference>
<dbReference type="AlphaFoldDB" id="A0A9Q1I7J5"/>
<evidence type="ECO:0000313" key="3">
    <source>
        <dbReference type="Proteomes" id="UP001152803"/>
    </source>
</evidence>
<proteinExistence type="predicted"/>
<protein>
    <submittedName>
        <fullName evidence="2">Uncharacterized protein</fullName>
    </submittedName>
</protein>
<sequence length="128" mass="12494">MNVFEGIKNAVSGGDEESSGNSTLDGLMNTVGGMCSSGNNEDKGSSGGDENSQIKGGQIGNFMGELQNAVGGGDEKGSGNSTLDSVIDGAAGMVKEKVGGMFSGGKAEDGESSGGVGELVKGAVGSFF</sequence>
<reference evidence="2" key="1">
    <citation type="journal article" date="2023" name="Science">
        <title>Genome structures resolve the early diversification of teleost fishes.</title>
        <authorList>
            <person name="Parey E."/>
            <person name="Louis A."/>
            <person name="Montfort J."/>
            <person name="Bouchez O."/>
            <person name="Roques C."/>
            <person name="Iampietro C."/>
            <person name="Lluch J."/>
            <person name="Castinel A."/>
            <person name="Donnadieu C."/>
            <person name="Desvignes T."/>
            <person name="Floi Bucao C."/>
            <person name="Jouanno E."/>
            <person name="Wen M."/>
            <person name="Mejri S."/>
            <person name="Dirks R."/>
            <person name="Jansen H."/>
            <person name="Henkel C."/>
            <person name="Chen W.J."/>
            <person name="Zahm M."/>
            <person name="Cabau C."/>
            <person name="Klopp C."/>
            <person name="Thompson A.W."/>
            <person name="Robinson-Rechavi M."/>
            <person name="Braasch I."/>
            <person name="Lecointre G."/>
            <person name="Bobe J."/>
            <person name="Postlethwait J.H."/>
            <person name="Berthelot C."/>
            <person name="Roest Crollius H."/>
            <person name="Guiguen Y."/>
        </authorList>
    </citation>
    <scope>NUCLEOTIDE SEQUENCE</scope>
    <source>
        <strain evidence="2">Concon-B</strain>
    </source>
</reference>
<gene>
    <name evidence="2" type="ORF">COCON_G00035060</name>
</gene>